<protein>
    <recommendedName>
        <fullName evidence="3">DUF695 domain-containing protein</fullName>
    </recommendedName>
</protein>
<accession>A0A8J3ZBW4</accession>
<name>A0A8J3ZBW4_9ACTN</name>
<keyword evidence="2" id="KW-1185">Reference proteome</keyword>
<evidence type="ECO:0000313" key="1">
    <source>
        <dbReference type="EMBL" id="GIJ61139.1"/>
    </source>
</evidence>
<dbReference type="AlphaFoldDB" id="A0A8J3ZBW4"/>
<organism evidence="1 2">
    <name type="scientific">Virgisporangium aurantiacum</name>
    <dbReference type="NCBI Taxonomy" id="175570"/>
    <lineage>
        <taxon>Bacteria</taxon>
        <taxon>Bacillati</taxon>
        <taxon>Actinomycetota</taxon>
        <taxon>Actinomycetes</taxon>
        <taxon>Micromonosporales</taxon>
        <taxon>Micromonosporaceae</taxon>
        <taxon>Virgisporangium</taxon>
    </lineage>
</organism>
<dbReference type="Proteomes" id="UP000612585">
    <property type="component" value="Unassembled WGS sequence"/>
</dbReference>
<evidence type="ECO:0000313" key="2">
    <source>
        <dbReference type="Proteomes" id="UP000612585"/>
    </source>
</evidence>
<comment type="caution">
    <text evidence="1">The sequence shown here is derived from an EMBL/GenBank/DDBJ whole genome shotgun (WGS) entry which is preliminary data.</text>
</comment>
<dbReference type="EMBL" id="BOPG01000063">
    <property type="protein sequence ID" value="GIJ61139.1"/>
    <property type="molecule type" value="Genomic_DNA"/>
</dbReference>
<gene>
    <name evidence="1" type="ORF">Vau01_086550</name>
</gene>
<sequence length="345" mass="38196">MISRRSRNGDRYAKADAAIAAFWEWWPRVRPGVEAATTSGEWQDLHPVLAERVAAIHTDLQWEVAKGQRARHALVVSPGGHAELRAYAVRWLDAAPPADDTFEYHAARQADPAGLEYSMRLENAELALADLRFGFAVDPDRDQADVTVYHPVFPDLPDEVRGQVSFLSLDWLLGEDAVERWIGHVEFGGAPPSDAQPGAQLRAAVDRLAAEEKDDVWALMSGDADGWPVLACAQQPLVPVRFPRFDTHLAVTLPYRTVNDGRLPVESSLEALRAKEDEVTDLLRDAGTLLAHETTRGVRVLHYYVDSTTGVAERVRDLLGDWAEGKATMNATYDPGLRNVRHLSA</sequence>
<proteinExistence type="predicted"/>
<evidence type="ECO:0008006" key="3">
    <source>
        <dbReference type="Google" id="ProtNLM"/>
    </source>
</evidence>
<dbReference type="RefSeq" id="WP_204005899.1">
    <property type="nucleotide sequence ID" value="NZ_BOPG01000063.1"/>
</dbReference>
<reference evidence="1" key="1">
    <citation type="submission" date="2021-01" db="EMBL/GenBank/DDBJ databases">
        <title>Whole genome shotgun sequence of Virgisporangium aurantiacum NBRC 16421.</title>
        <authorList>
            <person name="Komaki H."/>
            <person name="Tamura T."/>
        </authorList>
    </citation>
    <scope>NUCLEOTIDE SEQUENCE</scope>
    <source>
        <strain evidence="1">NBRC 16421</strain>
    </source>
</reference>